<feature type="region of interest" description="Disordered" evidence="1">
    <location>
        <begin position="1"/>
        <end position="32"/>
    </location>
</feature>
<dbReference type="AlphaFoldDB" id="A0A8S9N927"/>
<sequence>MSSPLSDSERLESKSSPLDALAKGSGTTTPYSDSHCRLSLTFTSREPSLDVPLCFSEESCASHPVCLAGRPEDSGELNASTSDARCSSVGEKTNLDLLIMVLLRRCKTPPPPSRDVLHSPSGNGFQYFRGDSPDFLAIKSLQRLHFTTPPQAPTVLHRIGFTFLTSFFSPPKLLCKSVDVPDLSITMSPLRLNHNTLSQASTVLHRAGLTIPTSLLVAGTIVQKCRLTSSDRYYAIPAFPSHYAVSNIDGYSQSRHYDPLTGAAIFYGVSHTSCYQNPLVGFFNIDFDFFAFLRTRTLSFSMGIFSL</sequence>
<evidence type="ECO:0000313" key="2">
    <source>
        <dbReference type="EMBL" id="KAF3500245.1"/>
    </source>
</evidence>
<evidence type="ECO:0000313" key="3">
    <source>
        <dbReference type="Proteomes" id="UP000712600"/>
    </source>
</evidence>
<accession>A0A8S9N927</accession>
<dbReference type="EMBL" id="QGKX02001621">
    <property type="protein sequence ID" value="KAF3500245.1"/>
    <property type="molecule type" value="Genomic_DNA"/>
</dbReference>
<dbReference type="Proteomes" id="UP000712600">
    <property type="component" value="Unassembled WGS sequence"/>
</dbReference>
<organism evidence="2 3">
    <name type="scientific">Brassica cretica</name>
    <name type="common">Mustard</name>
    <dbReference type="NCBI Taxonomy" id="69181"/>
    <lineage>
        <taxon>Eukaryota</taxon>
        <taxon>Viridiplantae</taxon>
        <taxon>Streptophyta</taxon>
        <taxon>Embryophyta</taxon>
        <taxon>Tracheophyta</taxon>
        <taxon>Spermatophyta</taxon>
        <taxon>Magnoliopsida</taxon>
        <taxon>eudicotyledons</taxon>
        <taxon>Gunneridae</taxon>
        <taxon>Pentapetalae</taxon>
        <taxon>rosids</taxon>
        <taxon>malvids</taxon>
        <taxon>Brassicales</taxon>
        <taxon>Brassicaceae</taxon>
        <taxon>Brassiceae</taxon>
        <taxon>Brassica</taxon>
    </lineage>
</organism>
<reference evidence="2" key="1">
    <citation type="submission" date="2019-12" db="EMBL/GenBank/DDBJ databases">
        <title>Genome sequencing and annotation of Brassica cretica.</title>
        <authorList>
            <person name="Studholme D.J."/>
            <person name="Sarris P."/>
        </authorList>
    </citation>
    <scope>NUCLEOTIDE SEQUENCE</scope>
    <source>
        <strain evidence="2">PFS-109/04</strain>
        <tissue evidence="2">Leaf</tissue>
    </source>
</reference>
<protein>
    <submittedName>
        <fullName evidence="2">Uncharacterized protein</fullName>
    </submittedName>
</protein>
<proteinExistence type="predicted"/>
<name>A0A8S9N927_BRACR</name>
<comment type="caution">
    <text evidence="2">The sequence shown here is derived from an EMBL/GenBank/DDBJ whole genome shotgun (WGS) entry which is preliminary data.</text>
</comment>
<evidence type="ECO:0000256" key="1">
    <source>
        <dbReference type="SAM" id="MobiDB-lite"/>
    </source>
</evidence>
<gene>
    <name evidence="2" type="ORF">F2Q69_00039472</name>
</gene>